<dbReference type="PROSITE" id="PS51257">
    <property type="entry name" value="PROKAR_LIPOPROTEIN"/>
    <property type="match status" value="1"/>
</dbReference>
<evidence type="ECO:0000313" key="4">
    <source>
        <dbReference type="EMBL" id="RDI73905.1"/>
    </source>
</evidence>
<dbReference type="Gene3D" id="1.10.4030.10">
    <property type="entry name" value="Porin chaperone SurA, peptide-binding domain"/>
    <property type="match status" value="1"/>
</dbReference>
<dbReference type="SUPFAM" id="SSF54534">
    <property type="entry name" value="FKBP-like"/>
    <property type="match status" value="1"/>
</dbReference>
<dbReference type="SUPFAM" id="SSF109998">
    <property type="entry name" value="Triger factor/SurA peptide-binding domain-like"/>
    <property type="match status" value="1"/>
</dbReference>
<sequence>MKPIRIALPLLVAAAVLVAAGCGGSDNKVPKDAVAVVDGTVISKADLEALIGRAKKSYTSQKRAFPKAGTAEYQSLQTQAVAFLVQRAEYQKEAAKMKLAVTDKEIEARIDQVRKQYFGGDQKKLDKQLAEQGYTFQAFRDDIDAQLISEKLYDEVTKDAVVSDADIVKYYNENKRQYAVPESREVRHILVKTKAEADRIYNQLRAGGDFAALARKYSLDPGSKSQGGRLTISRGQTVAPFDSTAFLLSKNQISRPVKTQFGYHVIQPISDVKPGTTTPLKDVRAQIRSQLEQTKKSESIQKWAADTKKAYDSKVAYATGFAPPAAATDTTTTG</sequence>
<name>A0A7M2YV62_9ACTN</name>
<protein>
    <submittedName>
        <fullName evidence="4">PPIC-type PPIASE domain</fullName>
    </submittedName>
</protein>
<dbReference type="Proteomes" id="UP000254134">
    <property type="component" value="Unassembled WGS sequence"/>
</dbReference>
<dbReference type="OrthoDB" id="14196at2"/>
<proteinExistence type="predicted"/>
<dbReference type="Pfam" id="PF13624">
    <property type="entry name" value="SurA_N_3"/>
    <property type="match status" value="1"/>
</dbReference>
<evidence type="ECO:0000259" key="3">
    <source>
        <dbReference type="PROSITE" id="PS50198"/>
    </source>
</evidence>
<keyword evidence="2" id="KW-0732">Signal</keyword>
<dbReference type="InterPro" id="IPR000297">
    <property type="entry name" value="PPIase_PpiC"/>
</dbReference>
<dbReference type="InterPro" id="IPR046357">
    <property type="entry name" value="PPIase_dom_sf"/>
</dbReference>
<dbReference type="Pfam" id="PF13145">
    <property type="entry name" value="Rotamase_2"/>
    <property type="match status" value="1"/>
</dbReference>
<dbReference type="GO" id="GO:0003755">
    <property type="term" value="F:peptidyl-prolyl cis-trans isomerase activity"/>
    <property type="evidence" value="ECO:0007669"/>
    <property type="project" value="UniProtKB-KW"/>
</dbReference>
<dbReference type="EMBL" id="QQZY01000006">
    <property type="protein sequence ID" value="RDI73905.1"/>
    <property type="molecule type" value="Genomic_DNA"/>
</dbReference>
<keyword evidence="5" id="KW-1185">Reference proteome</keyword>
<dbReference type="InterPro" id="IPR027304">
    <property type="entry name" value="Trigger_fact/SurA_dom_sf"/>
</dbReference>
<accession>A0A7M2YV62</accession>
<comment type="caution">
    <text evidence="4">The sequence shown here is derived from an EMBL/GenBank/DDBJ whole genome shotgun (WGS) entry which is preliminary data.</text>
</comment>
<evidence type="ECO:0000313" key="5">
    <source>
        <dbReference type="Proteomes" id="UP000254134"/>
    </source>
</evidence>
<dbReference type="AlphaFoldDB" id="A0A7M2YV62"/>
<evidence type="ECO:0000256" key="1">
    <source>
        <dbReference type="PROSITE-ProRule" id="PRU00278"/>
    </source>
</evidence>
<keyword evidence="1" id="KW-0413">Isomerase</keyword>
<feature type="chain" id="PRO_5038525648" evidence="2">
    <location>
        <begin position="20"/>
        <end position="334"/>
    </location>
</feature>
<gene>
    <name evidence="4" type="ORF">Gocc_2469</name>
</gene>
<dbReference type="PANTHER" id="PTHR47245">
    <property type="entry name" value="PEPTIDYLPROLYL ISOMERASE"/>
    <property type="match status" value="1"/>
</dbReference>
<organism evidence="4 5">
    <name type="scientific">Gaiella occulta</name>
    <dbReference type="NCBI Taxonomy" id="1002870"/>
    <lineage>
        <taxon>Bacteria</taxon>
        <taxon>Bacillati</taxon>
        <taxon>Actinomycetota</taxon>
        <taxon>Thermoleophilia</taxon>
        <taxon>Gaiellales</taxon>
        <taxon>Gaiellaceae</taxon>
        <taxon>Gaiella</taxon>
    </lineage>
</organism>
<evidence type="ECO:0000256" key="2">
    <source>
        <dbReference type="SAM" id="SignalP"/>
    </source>
</evidence>
<dbReference type="InterPro" id="IPR050245">
    <property type="entry name" value="PrsA_foldase"/>
</dbReference>
<dbReference type="PANTHER" id="PTHR47245:SF2">
    <property type="entry name" value="PEPTIDYL-PROLYL CIS-TRANS ISOMERASE HP_0175-RELATED"/>
    <property type="match status" value="1"/>
</dbReference>
<dbReference type="RefSeq" id="WP_114796877.1">
    <property type="nucleotide sequence ID" value="NZ_QQZY01000006.1"/>
</dbReference>
<feature type="signal peptide" evidence="2">
    <location>
        <begin position="1"/>
        <end position="19"/>
    </location>
</feature>
<dbReference type="PROSITE" id="PS50198">
    <property type="entry name" value="PPIC_PPIASE_2"/>
    <property type="match status" value="1"/>
</dbReference>
<reference evidence="4 5" key="1">
    <citation type="submission" date="2018-07" db="EMBL/GenBank/DDBJ databases">
        <title>High-quality-draft genome sequence of Gaiella occulta.</title>
        <authorList>
            <person name="Severino R."/>
            <person name="Froufe H.J.C."/>
            <person name="Rainey F.A."/>
            <person name="Barroso C."/>
            <person name="Albuquerque L."/>
            <person name="Lobo-Da-Cunha A."/>
            <person name="Da Costa M.S."/>
            <person name="Egas C."/>
        </authorList>
    </citation>
    <scope>NUCLEOTIDE SEQUENCE [LARGE SCALE GENOMIC DNA]</scope>
    <source>
        <strain evidence="4 5">F2-233</strain>
    </source>
</reference>
<dbReference type="Gene3D" id="3.10.50.40">
    <property type="match status" value="1"/>
</dbReference>
<feature type="domain" description="PpiC" evidence="3">
    <location>
        <begin position="181"/>
        <end position="270"/>
    </location>
</feature>
<keyword evidence="1" id="KW-0697">Rotamase</keyword>
<reference evidence="5" key="2">
    <citation type="journal article" date="2019" name="MicrobiologyOpen">
        <title>High-quality draft genome sequence of Gaiella occulta isolated from a 150 meter deep mineral water borehole and comparison with the genome sequences of other deep-branching lineages of the phylum Actinobacteria.</title>
        <authorList>
            <person name="Severino R."/>
            <person name="Froufe H.J.C."/>
            <person name="Barroso C."/>
            <person name="Albuquerque L."/>
            <person name="Lobo-da-Cunha A."/>
            <person name="da Costa M.S."/>
            <person name="Egas C."/>
        </authorList>
    </citation>
    <scope>NUCLEOTIDE SEQUENCE [LARGE SCALE GENOMIC DNA]</scope>
    <source>
        <strain evidence="5">F2-233</strain>
    </source>
</reference>